<organism evidence="1">
    <name type="scientific">Brassica napus</name>
    <name type="common">Rape</name>
    <dbReference type="NCBI Taxonomy" id="3708"/>
    <lineage>
        <taxon>Eukaryota</taxon>
        <taxon>Viridiplantae</taxon>
        <taxon>Streptophyta</taxon>
        <taxon>Embryophyta</taxon>
        <taxon>Tracheophyta</taxon>
        <taxon>Spermatophyta</taxon>
        <taxon>Magnoliopsida</taxon>
        <taxon>eudicotyledons</taxon>
        <taxon>Gunneridae</taxon>
        <taxon>Pentapetalae</taxon>
        <taxon>rosids</taxon>
        <taxon>malvids</taxon>
        <taxon>Brassicales</taxon>
        <taxon>Brassicaceae</taxon>
        <taxon>Brassiceae</taxon>
        <taxon>Brassica</taxon>
    </lineage>
</organism>
<accession>A0A816JQW8</accession>
<gene>
    <name evidence="1" type="ORF">DARMORV10_C04P40460.1</name>
</gene>
<protein>
    <submittedName>
        <fullName evidence="1">(rape) hypothetical protein</fullName>
    </submittedName>
</protein>
<reference evidence="1" key="1">
    <citation type="submission" date="2021-01" db="EMBL/GenBank/DDBJ databases">
        <authorList>
            <consortium name="Genoscope - CEA"/>
            <person name="William W."/>
        </authorList>
    </citation>
    <scope>NUCLEOTIDE SEQUENCE</scope>
</reference>
<proteinExistence type="predicted"/>
<feature type="non-terminal residue" evidence="1">
    <location>
        <position position="79"/>
    </location>
</feature>
<name>A0A816JQW8_BRANA</name>
<evidence type="ECO:0000313" key="1">
    <source>
        <dbReference type="EMBL" id="CAF1855337.1"/>
    </source>
</evidence>
<dbReference type="AlphaFoldDB" id="A0A816JQW8"/>
<sequence>LASSPLHILLLFYDWSCHAHHHHLICVSFYESSEHRRRRHGLELAVVRVSSSPSSGSRACRHQGLELAVDVEGFMRWWS</sequence>
<dbReference type="Proteomes" id="UP001295469">
    <property type="component" value="Chromosome C04"/>
</dbReference>
<dbReference type="EMBL" id="HG994368">
    <property type="protein sequence ID" value="CAF1855337.1"/>
    <property type="molecule type" value="Genomic_DNA"/>
</dbReference>